<name>A0A9P5PHA4_9AGAR</name>
<dbReference type="AlphaFoldDB" id="A0A9P5PHA4"/>
<feature type="coiled-coil region" evidence="1">
    <location>
        <begin position="517"/>
        <end position="593"/>
    </location>
</feature>
<feature type="compositionally biased region" description="Basic and acidic residues" evidence="2">
    <location>
        <begin position="329"/>
        <end position="342"/>
    </location>
</feature>
<keyword evidence="4" id="KW-1185">Reference proteome</keyword>
<evidence type="ECO:0000313" key="3">
    <source>
        <dbReference type="EMBL" id="KAF9063371.1"/>
    </source>
</evidence>
<feature type="region of interest" description="Disordered" evidence="2">
    <location>
        <begin position="314"/>
        <end position="422"/>
    </location>
</feature>
<dbReference type="OrthoDB" id="3082292at2759"/>
<dbReference type="Proteomes" id="UP000772434">
    <property type="component" value="Unassembled WGS sequence"/>
</dbReference>
<evidence type="ECO:0000256" key="1">
    <source>
        <dbReference type="SAM" id="Coils"/>
    </source>
</evidence>
<organism evidence="3 4">
    <name type="scientific">Rhodocollybia butyracea</name>
    <dbReference type="NCBI Taxonomy" id="206335"/>
    <lineage>
        <taxon>Eukaryota</taxon>
        <taxon>Fungi</taxon>
        <taxon>Dikarya</taxon>
        <taxon>Basidiomycota</taxon>
        <taxon>Agaricomycotina</taxon>
        <taxon>Agaricomycetes</taxon>
        <taxon>Agaricomycetidae</taxon>
        <taxon>Agaricales</taxon>
        <taxon>Marasmiineae</taxon>
        <taxon>Omphalotaceae</taxon>
        <taxon>Rhodocollybia</taxon>
    </lineage>
</organism>
<accession>A0A9P5PHA4</accession>
<dbReference type="EMBL" id="JADNRY010000148">
    <property type="protein sequence ID" value="KAF9063371.1"/>
    <property type="molecule type" value="Genomic_DNA"/>
</dbReference>
<protein>
    <submittedName>
        <fullName evidence="3">Uncharacterized protein</fullName>
    </submittedName>
</protein>
<keyword evidence="1" id="KW-0175">Coiled coil</keyword>
<proteinExistence type="predicted"/>
<sequence length="859" mass="96429">MPTFTYDVPLNAVGTTVIAFPSLVCEQEFQDILRHPLPSSQQAFSPKLESWVPILSEVKCADINLYGSELSGAFTGHPEDTLPIFDKGKGKAQESSRELFVMVGTAKSMETDGPHSAGPSSPNIRSARMLQHKPPSVNPAYAEYGCRKVSRQPVWTEWFTHRSTEHWDTPPPDCPGHIDNNTLFVLVNPDIKADIERADLQRHVLGMTTWNQNIELVDTLTKNSRRVEFVEIEHGNLCFRTKGIDVAKIIEHSRAYADIQNEIKCSICRLQKPPPSCLWPENSLVLECGNNSVSALQAIAEERKGLNTFLHLQKEESTSTAKRSHRKKETMLKMDNGKRPECPPHIPPHSSPEISQKRAAPSAPEQADRVVCPRLHKSNPSPLESVPTVPPFIPTHPVPSHSNPPASRPAPVPTVEGSGVDERDLPSKFIQTYRSTVCQLQDEKERSARYRQERDWLQDKLCSAAARIQGLQADAHVEHNRAEELFARVKTAEASSVLVTEEFQKSRQRTVESEVDVSRLQESIRRLQGTVDRMRDKLNEAARSFNVLSTQHERLLRRNNRIAETNRHVAREISELEATLVEKKREVRMLGNMVLFSLGPSAESLVRDLQDDQEALAKEGNLALEYATMLRQLDLPGFVRRFEQRVSEPLFRLTNLLCICEDREIIKSPLFIKAYSTLLEATPAITSAACRAQLGLHTVLEDFDLQFPQVHKLLRQSSGSRVVPDLLRNAGIEPAISTIEPIFDFDCRVPYSKYLKSSVNFFPLQTLRDPESPALQVAIKKLLAEFEVIPGLPEQEDEMEDEMEGELEGAFQMDVTVTVTPDVEAGGQAALGEVVPEGNVPETKEDWDRGFLPLSHNFG</sequence>
<reference evidence="3" key="1">
    <citation type="submission" date="2020-11" db="EMBL/GenBank/DDBJ databases">
        <authorList>
            <consortium name="DOE Joint Genome Institute"/>
            <person name="Ahrendt S."/>
            <person name="Riley R."/>
            <person name="Andreopoulos W."/>
            <person name="Labutti K."/>
            <person name="Pangilinan J."/>
            <person name="Ruiz-Duenas F.J."/>
            <person name="Barrasa J.M."/>
            <person name="Sanchez-Garcia M."/>
            <person name="Camarero S."/>
            <person name="Miyauchi S."/>
            <person name="Serrano A."/>
            <person name="Linde D."/>
            <person name="Babiker R."/>
            <person name="Drula E."/>
            <person name="Ayuso-Fernandez I."/>
            <person name="Pacheco R."/>
            <person name="Padilla G."/>
            <person name="Ferreira P."/>
            <person name="Barriuso J."/>
            <person name="Kellner H."/>
            <person name="Castanera R."/>
            <person name="Alfaro M."/>
            <person name="Ramirez L."/>
            <person name="Pisabarro A.G."/>
            <person name="Kuo A."/>
            <person name="Tritt A."/>
            <person name="Lipzen A."/>
            <person name="He G."/>
            <person name="Yan M."/>
            <person name="Ng V."/>
            <person name="Cullen D."/>
            <person name="Martin F."/>
            <person name="Rosso M.-N."/>
            <person name="Henrissat B."/>
            <person name="Hibbett D."/>
            <person name="Martinez A.T."/>
            <person name="Grigoriev I.V."/>
        </authorList>
    </citation>
    <scope>NUCLEOTIDE SEQUENCE</scope>
    <source>
        <strain evidence="3">AH 40177</strain>
    </source>
</reference>
<evidence type="ECO:0000313" key="4">
    <source>
        <dbReference type="Proteomes" id="UP000772434"/>
    </source>
</evidence>
<comment type="caution">
    <text evidence="3">The sequence shown here is derived from an EMBL/GenBank/DDBJ whole genome shotgun (WGS) entry which is preliminary data.</text>
</comment>
<gene>
    <name evidence="3" type="ORF">BDP27DRAFT_1368097</name>
</gene>
<feature type="compositionally biased region" description="Pro residues" evidence="2">
    <location>
        <begin position="388"/>
        <end position="397"/>
    </location>
</feature>
<evidence type="ECO:0000256" key="2">
    <source>
        <dbReference type="SAM" id="MobiDB-lite"/>
    </source>
</evidence>